<gene>
    <name evidence="2" type="ORF">IEZ26_11840</name>
</gene>
<sequence>MHHSLTTVLATSREQELRTVVRRPDRLMARVLELQAHPPTSRRTLRSLHTTRS</sequence>
<protein>
    <submittedName>
        <fullName evidence="2">Uncharacterized protein</fullName>
    </submittedName>
</protein>
<evidence type="ECO:0000313" key="3">
    <source>
        <dbReference type="Proteomes" id="UP000618818"/>
    </source>
</evidence>
<dbReference type="EMBL" id="JACXYZ010000001">
    <property type="protein sequence ID" value="MBD3925319.1"/>
    <property type="molecule type" value="Genomic_DNA"/>
</dbReference>
<dbReference type="RefSeq" id="WP_191194988.1">
    <property type="nucleotide sequence ID" value="NZ_JACXYZ010000001.1"/>
</dbReference>
<feature type="region of interest" description="Disordered" evidence="1">
    <location>
        <begin position="34"/>
        <end position="53"/>
    </location>
</feature>
<evidence type="ECO:0000313" key="2">
    <source>
        <dbReference type="EMBL" id="MBD3925319.1"/>
    </source>
</evidence>
<feature type="compositionally biased region" description="Basic residues" evidence="1">
    <location>
        <begin position="43"/>
        <end position="53"/>
    </location>
</feature>
<reference evidence="2 3" key="1">
    <citation type="submission" date="2020-09" db="EMBL/GenBank/DDBJ databases">
        <title>novel species in genus Nocardioides.</title>
        <authorList>
            <person name="Zhang G."/>
        </authorList>
    </citation>
    <scope>NUCLEOTIDE SEQUENCE [LARGE SCALE GENOMIC DNA]</scope>
    <source>
        <strain evidence="2 3">KCTC 39551</strain>
    </source>
</reference>
<evidence type="ECO:0000256" key="1">
    <source>
        <dbReference type="SAM" id="MobiDB-lite"/>
    </source>
</evidence>
<organism evidence="2 3">
    <name type="scientific">Nocardioides cavernae</name>
    <dbReference type="NCBI Taxonomy" id="1921566"/>
    <lineage>
        <taxon>Bacteria</taxon>
        <taxon>Bacillati</taxon>
        <taxon>Actinomycetota</taxon>
        <taxon>Actinomycetes</taxon>
        <taxon>Propionibacteriales</taxon>
        <taxon>Nocardioidaceae</taxon>
        <taxon>Nocardioides</taxon>
    </lineage>
</organism>
<keyword evidence="3" id="KW-1185">Reference proteome</keyword>
<proteinExistence type="predicted"/>
<accession>A0ABR8NEN3</accession>
<name>A0ABR8NEN3_9ACTN</name>
<comment type="caution">
    <text evidence="2">The sequence shown here is derived from an EMBL/GenBank/DDBJ whole genome shotgun (WGS) entry which is preliminary data.</text>
</comment>
<dbReference type="Proteomes" id="UP000618818">
    <property type="component" value="Unassembled WGS sequence"/>
</dbReference>